<reference evidence="1" key="2">
    <citation type="journal article" date="2015" name="Data Brief">
        <title>Shoot transcriptome of the giant reed, Arundo donax.</title>
        <authorList>
            <person name="Barrero R.A."/>
            <person name="Guerrero F.D."/>
            <person name="Moolhuijzen P."/>
            <person name="Goolsby J.A."/>
            <person name="Tidwell J."/>
            <person name="Bellgard S.E."/>
            <person name="Bellgard M.I."/>
        </authorList>
    </citation>
    <scope>NUCLEOTIDE SEQUENCE</scope>
    <source>
        <tissue evidence="1">Shoot tissue taken approximately 20 cm above the soil surface</tissue>
    </source>
</reference>
<reference evidence="1" key="1">
    <citation type="submission" date="2014-09" db="EMBL/GenBank/DDBJ databases">
        <authorList>
            <person name="Magalhaes I.L.F."/>
            <person name="Oliveira U."/>
            <person name="Santos F.R."/>
            <person name="Vidigal T.H.D.A."/>
            <person name="Brescovit A.D."/>
            <person name="Santos A.J."/>
        </authorList>
    </citation>
    <scope>NUCLEOTIDE SEQUENCE</scope>
    <source>
        <tissue evidence="1">Shoot tissue taken approximately 20 cm above the soil surface</tissue>
    </source>
</reference>
<accession>A0A0A9GI61</accession>
<protein>
    <submittedName>
        <fullName evidence="1">Uncharacterized protein</fullName>
    </submittedName>
</protein>
<name>A0A0A9GI61_ARUDO</name>
<proteinExistence type="predicted"/>
<organism evidence="1">
    <name type="scientific">Arundo donax</name>
    <name type="common">Giant reed</name>
    <name type="synonym">Donax arundinaceus</name>
    <dbReference type="NCBI Taxonomy" id="35708"/>
    <lineage>
        <taxon>Eukaryota</taxon>
        <taxon>Viridiplantae</taxon>
        <taxon>Streptophyta</taxon>
        <taxon>Embryophyta</taxon>
        <taxon>Tracheophyta</taxon>
        <taxon>Spermatophyta</taxon>
        <taxon>Magnoliopsida</taxon>
        <taxon>Liliopsida</taxon>
        <taxon>Poales</taxon>
        <taxon>Poaceae</taxon>
        <taxon>PACMAD clade</taxon>
        <taxon>Arundinoideae</taxon>
        <taxon>Arundineae</taxon>
        <taxon>Arundo</taxon>
    </lineage>
</organism>
<sequence>MVRHIFTFLQYKSVSHATLDIIPQFYRLAKQRTLLVSSLSSLQSLPNPIIDNPKDCCVPRSPQF</sequence>
<dbReference type="EMBL" id="GBRH01173749">
    <property type="protein sequence ID" value="JAE24147.1"/>
    <property type="molecule type" value="Transcribed_RNA"/>
</dbReference>
<evidence type="ECO:0000313" key="1">
    <source>
        <dbReference type="EMBL" id="JAE24147.1"/>
    </source>
</evidence>
<dbReference type="AlphaFoldDB" id="A0A0A9GI61"/>